<evidence type="ECO:0000256" key="1">
    <source>
        <dbReference type="ARBA" id="ARBA00023015"/>
    </source>
</evidence>
<evidence type="ECO:0000259" key="4">
    <source>
        <dbReference type="PROSITE" id="PS50995"/>
    </source>
</evidence>
<dbReference type="InterPro" id="IPR036390">
    <property type="entry name" value="WH_DNA-bd_sf"/>
</dbReference>
<proteinExistence type="predicted"/>
<dbReference type="InterPro" id="IPR000835">
    <property type="entry name" value="HTH_MarR-typ"/>
</dbReference>
<feature type="domain" description="HTH marR-type" evidence="4">
    <location>
        <begin position="4"/>
        <end position="138"/>
    </location>
</feature>
<dbReference type="EMBL" id="DVKS01000039">
    <property type="protein sequence ID" value="HIT40916.1"/>
    <property type="molecule type" value="Genomic_DNA"/>
</dbReference>
<evidence type="ECO:0000313" key="6">
    <source>
        <dbReference type="Proteomes" id="UP000886860"/>
    </source>
</evidence>
<dbReference type="InterPro" id="IPR036388">
    <property type="entry name" value="WH-like_DNA-bd_sf"/>
</dbReference>
<accession>A0A9D1KF42</accession>
<evidence type="ECO:0000313" key="5">
    <source>
        <dbReference type="EMBL" id="HIT40916.1"/>
    </source>
</evidence>
<dbReference type="AlphaFoldDB" id="A0A9D1KF42"/>
<dbReference type="PANTHER" id="PTHR33164:SF64">
    <property type="entry name" value="TRANSCRIPTIONAL REGULATOR SLYA"/>
    <property type="match status" value="1"/>
</dbReference>
<reference evidence="5" key="2">
    <citation type="journal article" date="2021" name="PeerJ">
        <title>Extensive microbial diversity within the chicken gut microbiome revealed by metagenomics and culture.</title>
        <authorList>
            <person name="Gilroy R."/>
            <person name="Ravi A."/>
            <person name="Getino M."/>
            <person name="Pursley I."/>
            <person name="Horton D.L."/>
            <person name="Alikhan N.F."/>
            <person name="Baker D."/>
            <person name="Gharbi K."/>
            <person name="Hall N."/>
            <person name="Watson M."/>
            <person name="Adriaenssens E.M."/>
            <person name="Foster-Nyarko E."/>
            <person name="Jarju S."/>
            <person name="Secka A."/>
            <person name="Antonio M."/>
            <person name="Oren A."/>
            <person name="Chaudhuri R.R."/>
            <person name="La Ragione R."/>
            <person name="Hildebrand F."/>
            <person name="Pallen M.J."/>
        </authorList>
    </citation>
    <scope>NUCLEOTIDE SEQUENCE</scope>
    <source>
        <strain evidence="5">CHK123-3438</strain>
    </source>
</reference>
<dbReference type="PANTHER" id="PTHR33164">
    <property type="entry name" value="TRANSCRIPTIONAL REGULATOR, MARR FAMILY"/>
    <property type="match status" value="1"/>
</dbReference>
<comment type="caution">
    <text evidence="5">The sequence shown here is derived from an EMBL/GenBank/DDBJ whole genome shotgun (WGS) entry which is preliminary data.</text>
</comment>
<reference evidence="5" key="1">
    <citation type="submission" date="2020-10" db="EMBL/GenBank/DDBJ databases">
        <authorList>
            <person name="Gilroy R."/>
        </authorList>
    </citation>
    <scope>NUCLEOTIDE SEQUENCE</scope>
    <source>
        <strain evidence="5">CHK123-3438</strain>
    </source>
</reference>
<organism evidence="5 6">
    <name type="scientific">Candidatus Caccovicinus merdipullorum</name>
    <dbReference type="NCBI Taxonomy" id="2840724"/>
    <lineage>
        <taxon>Bacteria</taxon>
        <taxon>Bacillati</taxon>
        <taxon>Bacillota</taxon>
        <taxon>Clostridia</taxon>
        <taxon>Eubacteriales</taxon>
        <taxon>Candidatus Caccovicinus</taxon>
    </lineage>
</organism>
<dbReference type="Proteomes" id="UP000886860">
    <property type="component" value="Unassembled WGS sequence"/>
</dbReference>
<dbReference type="SUPFAM" id="SSF46785">
    <property type="entry name" value="Winged helix' DNA-binding domain"/>
    <property type="match status" value="1"/>
</dbReference>
<dbReference type="InterPro" id="IPR039422">
    <property type="entry name" value="MarR/SlyA-like"/>
</dbReference>
<keyword evidence="2" id="KW-0238">DNA-binding</keyword>
<dbReference type="PROSITE" id="PS50995">
    <property type="entry name" value="HTH_MARR_2"/>
    <property type="match status" value="1"/>
</dbReference>
<dbReference type="GO" id="GO:0003700">
    <property type="term" value="F:DNA-binding transcription factor activity"/>
    <property type="evidence" value="ECO:0007669"/>
    <property type="project" value="InterPro"/>
</dbReference>
<evidence type="ECO:0000256" key="2">
    <source>
        <dbReference type="ARBA" id="ARBA00023125"/>
    </source>
</evidence>
<gene>
    <name evidence="5" type="ORF">IAB60_02265</name>
</gene>
<evidence type="ECO:0000256" key="3">
    <source>
        <dbReference type="ARBA" id="ARBA00023163"/>
    </source>
</evidence>
<protein>
    <submittedName>
        <fullName evidence="5">MarR family transcriptional regulator</fullName>
    </submittedName>
</protein>
<dbReference type="PRINTS" id="PR00598">
    <property type="entry name" value="HTHMARR"/>
</dbReference>
<keyword evidence="3" id="KW-0804">Transcription</keyword>
<dbReference type="GO" id="GO:0003677">
    <property type="term" value="F:DNA binding"/>
    <property type="evidence" value="ECO:0007669"/>
    <property type="project" value="UniProtKB-KW"/>
</dbReference>
<keyword evidence="1" id="KW-0805">Transcription regulation</keyword>
<sequence length="146" mass="16920">MNDKHDIMRLLIRAEKARRQVLQPLLASIGLTFGQGHVRILNTLHTEDGITQKELADRCRMDEATISRNLDKLSRSGYLERKPDPASRRSFLICLTEEGRREAETLRHLLAYVDDQLWAGLTEEDMEIFARYLEKICENLENCPLP</sequence>
<dbReference type="GO" id="GO:0006950">
    <property type="term" value="P:response to stress"/>
    <property type="evidence" value="ECO:0007669"/>
    <property type="project" value="TreeGrafter"/>
</dbReference>
<name>A0A9D1KF42_9FIRM</name>
<dbReference type="Gene3D" id="1.10.10.10">
    <property type="entry name" value="Winged helix-like DNA-binding domain superfamily/Winged helix DNA-binding domain"/>
    <property type="match status" value="1"/>
</dbReference>
<dbReference type="Pfam" id="PF12802">
    <property type="entry name" value="MarR_2"/>
    <property type="match status" value="1"/>
</dbReference>
<dbReference type="SMART" id="SM00347">
    <property type="entry name" value="HTH_MARR"/>
    <property type="match status" value="1"/>
</dbReference>